<evidence type="ECO:0000313" key="4">
    <source>
        <dbReference type="EMBL" id="CAD2180576.1"/>
    </source>
</evidence>
<feature type="domain" description="DUF5641" evidence="3">
    <location>
        <begin position="87"/>
        <end position="185"/>
    </location>
</feature>
<sequence>MVGMAKNCFKRSLGKRILPYDQLAMFTAEVEATLNTRPLTHTSDEEGEILPLRPIDFIQPGAVLHCDPLSPEQDKTRPLPHEQLIAWWKSTLENLDNLWMRWRKEYLVTLRDRSKWDHVGPRLQIHSAPKLGEVVLVENLMQPRNEWTLAKIVELNGHPGPIRSVKLLMPNGRISTRPVNKIFPLEASSSDSVSVNEPLAVEPSNPQDERIGDEDPPAQEGDPSVIPEQKELQSESQAPENIQEPILEKNQKTENLVSKHAMITRRRAKLAQTQLTLGVFFIFSLLTAVGNLAAPICDGCPSCKGCLVHCSKAGVSIFAPDKISKIQICCPGSCSVLPAQREVTHYLPKDVLVNDYTCHANFWDTKGE</sequence>
<evidence type="ECO:0000256" key="2">
    <source>
        <dbReference type="SAM" id="Phobius"/>
    </source>
</evidence>
<dbReference type="OrthoDB" id="5872033at2759"/>
<evidence type="ECO:0000256" key="1">
    <source>
        <dbReference type="SAM" id="MobiDB-lite"/>
    </source>
</evidence>
<keyword evidence="2" id="KW-0472">Membrane</keyword>
<dbReference type="PANTHER" id="PTHR47331">
    <property type="entry name" value="PHD-TYPE DOMAIN-CONTAINING PROTEIN"/>
    <property type="match status" value="1"/>
</dbReference>
<comment type="caution">
    <text evidence="4">The sequence shown here is derived from an EMBL/GenBank/DDBJ whole genome shotgun (WGS) entry which is preliminary data.</text>
</comment>
<reference evidence="4 5" key="1">
    <citation type="submission" date="2020-08" db="EMBL/GenBank/DDBJ databases">
        <authorList>
            <person name="Koutsovoulos G."/>
            <person name="Danchin GJ E."/>
        </authorList>
    </citation>
    <scope>NUCLEOTIDE SEQUENCE [LARGE SCALE GENOMIC DNA]</scope>
</reference>
<dbReference type="Pfam" id="PF18701">
    <property type="entry name" value="DUF5641"/>
    <property type="match status" value="1"/>
</dbReference>
<accession>A0A6V7W068</accession>
<organism evidence="4 5">
    <name type="scientific">Meloidogyne enterolobii</name>
    <name type="common">Root-knot nematode worm</name>
    <name type="synonym">Meloidogyne mayaguensis</name>
    <dbReference type="NCBI Taxonomy" id="390850"/>
    <lineage>
        <taxon>Eukaryota</taxon>
        <taxon>Metazoa</taxon>
        <taxon>Ecdysozoa</taxon>
        <taxon>Nematoda</taxon>
        <taxon>Chromadorea</taxon>
        <taxon>Rhabditida</taxon>
        <taxon>Tylenchina</taxon>
        <taxon>Tylenchomorpha</taxon>
        <taxon>Tylenchoidea</taxon>
        <taxon>Meloidogynidae</taxon>
        <taxon>Meloidogyninae</taxon>
        <taxon>Meloidogyne</taxon>
    </lineage>
</organism>
<dbReference type="PANTHER" id="PTHR47331:SF6">
    <property type="entry name" value="DOUBLECORTIN DOMAIN-CONTAINING PROTEIN"/>
    <property type="match status" value="1"/>
</dbReference>
<dbReference type="InterPro" id="IPR040676">
    <property type="entry name" value="DUF5641"/>
</dbReference>
<dbReference type="Proteomes" id="UP000580250">
    <property type="component" value="Unassembled WGS sequence"/>
</dbReference>
<feature type="region of interest" description="Disordered" evidence="1">
    <location>
        <begin position="193"/>
        <end position="251"/>
    </location>
</feature>
<gene>
    <name evidence="4" type="ORF">MENT_LOCUS32663</name>
</gene>
<name>A0A6V7W068_MELEN</name>
<proteinExistence type="predicted"/>
<keyword evidence="2" id="KW-1133">Transmembrane helix</keyword>
<dbReference type="AlphaFoldDB" id="A0A6V7W068"/>
<keyword evidence="2" id="KW-0812">Transmembrane</keyword>
<protein>
    <recommendedName>
        <fullName evidence="3">DUF5641 domain-containing protein</fullName>
    </recommendedName>
</protein>
<feature type="transmembrane region" description="Helical" evidence="2">
    <location>
        <begin position="275"/>
        <end position="294"/>
    </location>
</feature>
<evidence type="ECO:0000313" key="5">
    <source>
        <dbReference type="Proteomes" id="UP000580250"/>
    </source>
</evidence>
<dbReference type="EMBL" id="CAJEWN010000374">
    <property type="protein sequence ID" value="CAD2180576.1"/>
    <property type="molecule type" value="Genomic_DNA"/>
</dbReference>
<evidence type="ECO:0000259" key="3">
    <source>
        <dbReference type="Pfam" id="PF18701"/>
    </source>
</evidence>